<proteinExistence type="predicted"/>
<name>A0ABN8ZSQ1_RANTA</name>
<organism evidence="2 3">
    <name type="scientific">Rangifer tarandus platyrhynchus</name>
    <name type="common">Svalbard reindeer</name>
    <dbReference type="NCBI Taxonomy" id="3082113"/>
    <lineage>
        <taxon>Eukaryota</taxon>
        <taxon>Metazoa</taxon>
        <taxon>Chordata</taxon>
        <taxon>Craniata</taxon>
        <taxon>Vertebrata</taxon>
        <taxon>Euteleostomi</taxon>
        <taxon>Mammalia</taxon>
        <taxon>Eutheria</taxon>
        <taxon>Laurasiatheria</taxon>
        <taxon>Artiodactyla</taxon>
        <taxon>Ruminantia</taxon>
        <taxon>Pecora</taxon>
        <taxon>Cervidae</taxon>
        <taxon>Odocoileinae</taxon>
        <taxon>Rangifer</taxon>
    </lineage>
</organism>
<sequence>MGYRTGVDEEAVPGGSGEKPQNRLVGAASCACSSHSAGFPQSSASGRGLRKYWGSAGGWWAVGRPEFQDQRVGSCQTQEDRAEVHTPLPVVAQQLEPPGPRSPPSQPPRPTHQLQPPSRADMSRPSLQKGPRGLREVFSSALL</sequence>
<dbReference type="EMBL" id="OX459941">
    <property type="protein sequence ID" value="CAI9175986.1"/>
    <property type="molecule type" value="Genomic_DNA"/>
</dbReference>
<evidence type="ECO:0000256" key="1">
    <source>
        <dbReference type="SAM" id="MobiDB-lite"/>
    </source>
</evidence>
<accession>A0ABN8ZSQ1</accession>
<feature type="compositionally biased region" description="Pro residues" evidence="1">
    <location>
        <begin position="97"/>
        <end position="110"/>
    </location>
</feature>
<evidence type="ECO:0000313" key="2">
    <source>
        <dbReference type="EMBL" id="CAI9175986.1"/>
    </source>
</evidence>
<dbReference type="Proteomes" id="UP001176941">
    <property type="component" value="Chromosome 5"/>
</dbReference>
<evidence type="ECO:0000313" key="3">
    <source>
        <dbReference type="Proteomes" id="UP001176941"/>
    </source>
</evidence>
<gene>
    <name evidence="2" type="ORF">MRATA1EN1_LOCUS24948</name>
</gene>
<protein>
    <submittedName>
        <fullName evidence="2">Uncharacterized protein</fullName>
    </submittedName>
</protein>
<feature type="region of interest" description="Disordered" evidence="1">
    <location>
        <begin position="70"/>
        <end position="143"/>
    </location>
</feature>
<keyword evidence="3" id="KW-1185">Reference proteome</keyword>
<feature type="region of interest" description="Disordered" evidence="1">
    <location>
        <begin position="1"/>
        <end position="26"/>
    </location>
</feature>
<reference evidence="2" key="1">
    <citation type="submission" date="2023-04" db="EMBL/GenBank/DDBJ databases">
        <authorList>
            <consortium name="ELIXIR-Norway"/>
        </authorList>
    </citation>
    <scope>NUCLEOTIDE SEQUENCE [LARGE SCALE GENOMIC DNA]</scope>
</reference>